<evidence type="ECO:0000313" key="4">
    <source>
        <dbReference type="Proteomes" id="UP000005408"/>
    </source>
</evidence>
<dbReference type="GO" id="GO:0016491">
    <property type="term" value="F:oxidoreductase activity"/>
    <property type="evidence" value="ECO:0007669"/>
    <property type="project" value="UniProtKB-KW"/>
</dbReference>
<dbReference type="Gene3D" id="3.40.50.720">
    <property type="entry name" value="NAD(P)-binding Rossmann-like Domain"/>
    <property type="match status" value="1"/>
</dbReference>
<dbReference type="EnsemblMetazoa" id="G13604.4">
    <property type="protein sequence ID" value="G13604.4:cds"/>
    <property type="gene ID" value="G13604"/>
</dbReference>
<dbReference type="CDD" id="cd05327">
    <property type="entry name" value="retinol-DH_like_SDR_c_like"/>
    <property type="match status" value="1"/>
</dbReference>
<dbReference type="Proteomes" id="UP000005408">
    <property type="component" value="Unassembled WGS sequence"/>
</dbReference>
<keyword evidence="2" id="KW-0812">Transmembrane</keyword>
<keyword evidence="4" id="KW-1185">Reference proteome</keyword>
<dbReference type="Pfam" id="PF00106">
    <property type="entry name" value="adh_short"/>
    <property type="match status" value="1"/>
</dbReference>
<evidence type="ECO:0000256" key="1">
    <source>
        <dbReference type="ARBA" id="ARBA00023002"/>
    </source>
</evidence>
<evidence type="ECO:0000256" key="2">
    <source>
        <dbReference type="SAM" id="Phobius"/>
    </source>
</evidence>
<dbReference type="InterPro" id="IPR002347">
    <property type="entry name" value="SDR_fam"/>
</dbReference>
<protein>
    <recommendedName>
        <fullName evidence="5">Retinol dehydrogenase 14</fullName>
    </recommendedName>
</protein>
<dbReference type="OrthoDB" id="191139at2759"/>
<keyword evidence="1" id="KW-0560">Oxidoreductase</keyword>
<feature type="transmembrane region" description="Helical" evidence="2">
    <location>
        <begin position="17"/>
        <end position="33"/>
    </location>
</feature>
<proteinExistence type="predicted"/>
<dbReference type="PANTHER" id="PTHR43157">
    <property type="entry name" value="PHOSPHATIDYLINOSITOL-GLYCAN BIOSYNTHESIS CLASS F PROTEIN-RELATED"/>
    <property type="match status" value="1"/>
</dbReference>
<dbReference type="PROSITE" id="PS00061">
    <property type="entry name" value="ADH_SHORT"/>
    <property type="match status" value="1"/>
</dbReference>
<keyword evidence="2" id="KW-0472">Membrane</keyword>
<dbReference type="EnsemblMetazoa" id="G13604.1">
    <property type="protein sequence ID" value="G13604.1:cds"/>
    <property type="gene ID" value="G13604"/>
</dbReference>
<dbReference type="EnsemblMetazoa" id="G13604.9">
    <property type="protein sequence ID" value="G13604.9:cds"/>
    <property type="gene ID" value="G13604"/>
</dbReference>
<accession>A0A8W8ID04</accession>
<dbReference type="PANTHER" id="PTHR43157:SF31">
    <property type="entry name" value="PHOSPHATIDYLINOSITOL-GLYCAN BIOSYNTHESIS CLASS F PROTEIN"/>
    <property type="match status" value="1"/>
</dbReference>
<organism evidence="3 4">
    <name type="scientific">Magallana gigas</name>
    <name type="common">Pacific oyster</name>
    <name type="synonym">Crassostrea gigas</name>
    <dbReference type="NCBI Taxonomy" id="29159"/>
    <lineage>
        <taxon>Eukaryota</taxon>
        <taxon>Metazoa</taxon>
        <taxon>Spiralia</taxon>
        <taxon>Lophotrochozoa</taxon>
        <taxon>Mollusca</taxon>
        <taxon>Bivalvia</taxon>
        <taxon>Autobranchia</taxon>
        <taxon>Pteriomorphia</taxon>
        <taxon>Ostreida</taxon>
        <taxon>Ostreoidea</taxon>
        <taxon>Ostreidae</taxon>
        <taxon>Magallana</taxon>
    </lineage>
</organism>
<name>A0A8W8ID04_MAGGI</name>
<keyword evidence="2" id="KW-1133">Transmembrane helix</keyword>
<reference evidence="3" key="1">
    <citation type="submission" date="2022-08" db="UniProtKB">
        <authorList>
            <consortium name="EnsemblMetazoa"/>
        </authorList>
    </citation>
    <scope>IDENTIFICATION</scope>
    <source>
        <strain evidence="3">05x7-T-G4-1.051#20</strain>
    </source>
</reference>
<dbReference type="SUPFAM" id="SSF51735">
    <property type="entry name" value="NAD(P)-binding Rossmann-fold domains"/>
    <property type="match status" value="1"/>
</dbReference>
<dbReference type="PRINTS" id="PR00081">
    <property type="entry name" value="GDHRDH"/>
</dbReference>
<dbReference type="EnsemblMetazoa" id="G13604.8">
    <property type="protein sequence ID" value="G13604.8:cds"/>
    <property type="gene ID" value="G13604"/>
</dbReference>
<dbReference type="InterPro" id="IPR036291">
    <property type="entry name" value="NAD(P)-bd_dom_sf"/>
</dbReference>
<dbReference type="AlphaFoldDB" id="A0A8W8ID04"/>
<dbReference type="EnsemblMetazoa" id="G13604.6">
    <property type="protein sequence ID" value="G13604.6:cds"/>
    <property type="gene ID" value="G13604"/>
</dbReference>
<sequence>MPGLPPNMPNPEAIFESWWPIIIGIIGGVGYALRQYMRGARCISELKLEDKVAIVTGGGSGIGKQLAIDLAKRGCKVYTTARNQEQAKATEQDIRQSSKSELVHCLVCELDKFSSVKSFVAAFKKKEEQLHYLVHNAGVMMCDFNKTEDGHEEQFQVNYLSPFLMTSLLQDYLKNSTPSRVLLATAPAYKLGSSTFTDCPPEDKYNTGDAYAQSKLALVLFGVTLAEKLKDADVHVHCVLPGVVNTNIYRHLPFRKSAFVAVSFAPFFWFLTKTPDDGAQTTLYALLGVSAGKTTGKIYKECAETEYADIVKDEELQKSLWKQTLEWTKVKEFGQ</sequence>
<evidence type="ECO:0008006" key="5">
    <source>
        <dbReference type="Google" id="ProtNLM"/>
    </source>
</evidence>
<evidence type="ECO:0000313" key="3">
    <source>
        <dbReference type="EnsemblMetazoa" id="G13604.8:cds"/>
    </source>
</evidence>
<dbReference type="OMA" id="RQYMRGA"/>
<dbReference type="InterPro" id="IPR020904">
    <property type="entry name" value="Sc_DH/Rdtase_CS"/>
</dbReference>